<dbReference type="Proteomes" id="UP001056649">
    <property type="component" value="Chromosome"/>
</dbReference>
<gene>
    <name evidence="2" type="ORF">L0Y14_09595</name>
</gene>
<feature type="chain" id="PRO_5039929672" evidence="1">
    <location>
        <begin position="25"/>
        <end position="117"/>
    </location>
</feature>
<feature type="signal peptide" evidence="1">
    <location>
        <begin position="1"/>
        <end position="24"/>
    </location>
</feature>
<keyword evidence="3" id="KW-1185">Reference proteome</keyword>
<protein>
    <submittedName>
        <fullName evidence="2">Uncharacterized protein</fullName>
    </submittedName>
</protein>
<dbReference type="RefSeq" id="WP_251859180.1">
    <property type="nucleotide sequence ID" value="NZ_CP090569.1"/>
</dbReference>
<proteinExistence type="predicted"/>
<evidence type="ECO:0000313" key="3">
    <source>
        <dbReference type="Proteomes" id="UP001056649"/>
    </source>
</evidence>
<dbReference type="KEGG" id="eps:L0Y14_09595"/>
<name>A0A9J6ZUD5_9GAMM</name>
<keyword evidence="1" id="KW-0732">Signal</keyword>
<evidence type="ECO:0000313" key="2">
    <source>
        <dbReference type="EMBL" id="USF86398.1"/>
    </source>
</evidence>
<reference evidence="2" key="1">
    <citation type="journal article" date="2022" name="Mol. Ecol. Resour.">
        <title>The complete and closed genome of the facultative generalist Candidatus Endoriftia persephone from deep-sea hydrothermal vents.</title>
        <authorList>
            <person name="de Oliveira A.L."/>
            <person name="Srivastava A."/>
            <person name="Espada-Hinojosa S."/>
            <person name="Bright M."/>
        </authorList>
    </citation>
    <scope>NUCLEOTIDE SEQUENCE</scope>
    <source>
        <strain evidence="2">Tica-EPR-9o50.N</strain>
    </source>
</reference>
<dbReference type="EMBL" id="CP090569">
    <property type="protein sequence ID" value="USF86398.1"/>
    <property type="molecule type" value="Genomic_DNA"/>
</dbReference>
<evidence type="ECO:0000256" key="1">
    <source>
        <dbReference type="SAM" id="SignalP"/>
    </source>
</evidence>
<sequence>MKESMCKLGIILLLLLLASFAVSSAEPLETILAVSPDKAVENALARGDKSLIKVPSCFEMVPGYMGGPPIHRAKLIWGSCEELFGKENYKKIKLLEAWAKEYNQILSKRLGECNEKP</sequence>
<accession>A0A9J6ZUD5</accession>
<organism evidence="2 3">
    <name type="scientific">Candidatus Endoriftia persephonae</name>
    <dbReference type="NCBI Taxonomy" id="393765"/>
    <lineage>
        <taxon>Bacteria</taxon>
        <taxon>Pseudomonadati</taxon>
        <taxon>Pseudomonadota</taxon>
        <taxon>Gammaproteobacteria</taxon>
        <taxon>Chromatiales</taxon>
        <taxon>Sedimenticolaceae</taxon>
        <taxon>Candidatus Endoriftia</taxon>
    </lineage>
</organism>
<dbReference type="AlphaFoldDB" id="A0A9J6ZUD5"/>